<gene>
    <name evidence="2" type="ORF">FD35_GL001409</name>
</gene>
<dbReference type="eggNOG" id="ENOG502ZPV3">
    <property type="taxonomic scope" value="Bacteria"/>
</dbReference>
<dbReference type="InterPro" id="IPR023130">
    <property type="entry name" value="Ta0600-like_sf"/>
</dbReference>
<dbReference type="Pfam" id="PF08951">
    <property type="entry name" value="EntA_Immun"/>
    <property type="match status" value="1"/>
</dbReference>
<dbReference type="InterPro" id="IPR015046">
    <property type="entry name" value="LciA_Immunity-like"/>
</dbReference>
<keyword evidence="3" id="KW-1185">Reference proteome</keyword>
<evidence type="ECO:0000256" key="1">
    <source>
        <dbReference type="ARBA" id="ARBA00023025"/>
    </source>
</evidence>
<dbReference type="AlphaFoldDB" id="A0A0R1R8N9"/>
<dbReference type="RefSeq" id="WP_017260629.1">
    <property type="nucleotide sequence ID" value="NZ_AUAW01000026.1"/>
</dbReference>
<proteinExistence type="predicted"/>
<dbReference type="Proteomes" id="UP000051999">
    <property type="component" value="Unassembled WGS sequence"/>
</dbReference>
<dbReference type="OrthoDB" id="2300044at2"/>
<dbReference type="Gene3D" id="1.20.1440.50">
    <property type="entry name" value="Ta0600-like"/>
    <property type="match status" value="1"/>
</dbReference>
<evidence type="ECO:0000313" key="2">
    <source>
        <dbReference type="EMBL" id="KRL53105.1"/>
    </source>
</evidence>
<name>A0A0R1R8N9_9LACO</name>
<dbReference type="EMBL" id="AZFF01000024">
    <property type="protein sequence ID" value="KRL53105.1"/>
    <property type="molecule type" value="Genomic_DNA"/>
</dbReference>
<dbReference type="PATRIC" id="fig|1114972.6.peg.1429"/>
<sequence>MNKSQTAVFNDIDKAYQDDEIQAIPELRDMLLGYAKQLNNNGNDDVIVAKVRSDISKYAILHQYQVPKALHDLYHDLDHKTYYGNTNVVPFIIN</sequence>
<comment type="caution">
    <text evidence="2">The sequence shown here is derived from an EMBL/GenBank/DDBJ whole genome shotgun (WGS) entry which is preliminary data.</text>
</comment>
<keyword evidence="1" id="KW-0079">Bacteriocin immunity</keyword>
<reference evidence="2 3" key="1">
    <citation type="journal article" date="2015" name="Genome Announc.">
        <title>Expanding the biotechnology potential of lactobacilli through comparative genomics of 213 strains and associated genera.</title>
        <authorList>
            <person name="Sun Z."/>
            <person name="Harris H.M."/>
            <person name="McCann A."/>
            <person name="Guo C."/>
            <person name="Argimon S."/>
            <person name="Zhang W."/>
            <person name="Yang X."/>
            <person name="Jeffery I.B."/>
            <person name="Cooney J.C."/>
            <person name="Kagawa T.F."/>
            <person name="Liu W."/>
            <person name="Song Y."/>
            <person name="Salvetti E."/>
            <person name="Wrobel A."/>
            <person name="Rasinkangas P."/>
            <person name="Parkhill J."/>
            <person name="Rea M.C."/>
            <person name="O'Sullivan O."/>
            <person name="Ritari J."/>
            <person name="Douillard F.P."/>
            <person name="Paul Ross R."/>
            <person name="Yang R."/>
            <person name="Briner A.E."/>
            <person name="Felis G.E."/>
            <person name="de Vos W.M."/>
            <person name="Barrangou R."/>
            <person name="Klaenhammer T.R."/>
            <person name="Caufield P.W."/>
            <person name="Cui Y."/>
            <person name="Zhang H."/>
            <person name="O'Toole P.W."/>
        </authorList>
    </citation>
    <scope>NUCLEOTIDE SEQUENCE [LARGE SCALE GENOMIC DNA]</scope>
    <source>
        <strain evidence="2 3">DSM 15814</strain>
    </source>
</reference>
<accession>A0A0R1R8N9</accession>
<organism evidence="2 3">
    <name type="scientific">Furfurilactobacillus rossiae DSM 15814</name>
    <dbReference type="NCBI Taxonomy" id="1114972"/>
    <lineage>
        <taxon>Bacteria</taxon>
        <taxon>Bacillati</taxon>
        <taxon>Bacillota</taxon>
        <taxon>Bacilli</taxon>
        <taxon>Lactobacillales</taxon>
        <taxon>Lactobacillaceae</taxon>
        <taxon>Furfurilactobacillus</taxon>
    </lineage>
</organism>
<dbReference type="SUPFAM" id="SSF109797">
    <property type="entry name" value="Bacteriocin immunity protein-like"/>
    <property type="match status" value="1"/>
</dbReference>
<evidence type="ECO:0008006" key="4">
    <source>
        <dbReference type="Google" id="ProtNLM"/>
    </source>
</evidence>
<dbReference type="GO" id="GO:0030153">
    <property type="term" value="P:bacteriocin immunity"/>
    <property type="evidence" value="ECO:0007669"/>
    <property type="project" value="UniProtKB-KW"/>
</dbReference>
<protein>
    <recommendedName>
        <fullName evidence="4">Prebacteriocin</fullName>
    </recommendedName>
</protein>
<evidence type="ECO:0000313" key="3">
    <source>
        <dbReference type="Proteomes" id="UP000051999"/>
    </source>
</evidence>